<reference evidence="2" key="1">
    <citation type="journal article" date="2009" name="BMC Genomics">
        <title>The complete genome sequence of Staphylothermus marinus reveals differences in sulfur metabolism among heterotrophic Crenarchaeota.</title>
        <authorList>
            <person name="Anderson I.J."/>
            <person name="Dharmarajan L."/>
            <person name="Rodriguez J."/>
            <person name="Hooper S."/>
            <person name="Porat I."/>
            <person name="Ulrich L.E."/>
            <person name="Elkins J.G."/>
            <person name="Mavromatis K."/>
            <person name="Sun H."/>
            <person name="Land M."/>
            <person name="Lapidus A."/>
            <person name="Lucas S."/>
            <person name="Barry K."/>
            <person name="Huber H."/>
            <person name="Zhulin I.B."/>
            <person name="Whitman W.B."/>
            <person name="Mukhopadhyay B."/>
            <person name="Woese C."/>
            <person name="Bristow J."/>
            <person name="Kyrpides N."/>
        </authorList>
    </citation>
    <scope>NUCLEOTIDE SEQUENCE [LARGE SCALE GENOMIC DNA]</scope>
    <source>
        <strain evidence="2">ATCC 43588 / DSM 3639 / JCM 9404 / F1</strain>
    </source>
</reference>
<sequence>MSTGFAVAVIDDQGRVIDYSAPINMSFDTLREAIRLGYDMFRMINVIVKEIGYEKPRNITVKMNNYEITVFSRGSKIIVVIFSNEELIPATMNISKATMET</sequence>
<name>A3DLY0_STAMF</name>
<keyword evidence="2" id="KW-1185">Reference proteome</keyword>
<dbReference type="HOGENOM" id="CLU_2313907_0_0_2"/>
<gene>
    <name evidence="1" type="ordered locus">Smar_0533</name>
</gene>
<dbReference type="GeneID" id="4906467"/>
<dbReference type="KEGG" id="smr:Smar_0533"/>
<organism evidence="1 2">
    <name type="scientific">Staphylothermus marinus (strain ATCC 43588 / DSM 3639 / JCM 9404 / F1)</name>
    <dbReference type="NCBI Taxonomy" id="399550"/>
    <lineage>
        <taxon>Archaea</taxon>
        <taxon>Thermoproteota</taxon>
        <taxon>Thermoprotei</taxon>
        <taxon>Desulfurococcales</taxon>
        <taxon>Desulfurococcaceae</taxon>
        <taxon>Staphylothermus</taxon>
    </lineage>
</organism>
<evidence type="ECO:0000313" key="1">
    <source>
        <dbReference type="EMBL" id="ABN69640.1"/>
    </source>
</evidence>
<dbReference type="EMBL" id="CP000575">
    <property type="protein sequence ID" value="ABN69640.1"/>
    <property type="molecule type" value="Genomic_DNA"/>
</dbReference>
<proteinExistence type="predicted"/>
<dbReference type="OrthoDB" id="373438at2157"/>
<dbReference type="Proteomes" id="UP000000254">
    <property type="component" value="Chromosome"/>
</dbReference>
<dbReference type="AlphaFoldDB" id="A3DLY0"/>
<evidence type="ECO:0000313" key="2">
    <source>
        <dbReference type="Proteomes" id="UP000000254"/>
    </source>
</evidence>
<dbReference type="eggNOG" id="arCOG10168">
    <property type="taxonomic scope" value="Archaea"/>
</dbReference>
<dbReference type="RefSeq" id="WP_011838831.1">
    <property type="nucleotide sequence ID" value="NC_009033.1"/>
</dbReference>
<accession>A3DLY0</accession>
<protein>
    <recommendedName>
        <fullName evidence="3">Roadblock/LC7 domain-containing protein</fullName>
    </recommendedName>
</protein>
<evidence type="ECO:0008006" key="3">
    <source>
        <dbReference type="Google" id="ProtNLM"/>
    </source>
</evidence>
<reference evidence="1 2" key="2">
    <citation type="journal article" date="2009" name="Stand. Genomic Sci.">
        <title>Complete genome sequence of Staphylothermus marinus Stetter and Fiala 1986 type strain F1.</title>
        <authorList>
            <person name="Anderson I.J."/>
            <person name="Sun H."/>
            <person name="Lapidus A."/>
            <person name="Copeland A."/>
            <person name="Glavina Del Rio T."/>
            <person name="Tice H."/>
            <person name="Dalin E."/>
            <person name="Lucas S."/>
            <person name="Barry K."/>
            <person name="Land M."/>
            <person name="Richardson P."/>
            <person name="Huber H."/>
            <person name="Kyrpides N.C."/>
        </authorList>
    </citation>
    <scope>NUCLEOTIDE SEQUENCE [LARGE SCALE GENOMIC DNA]</scope>
    <source>
        <strain evidence="2">ATCC 43588 / DSM 3639 / JCM 9404 / F1</strain>
    </source>
</reference>